<feature type="compositionally biased region" description="Low complexity" evidence="2">
    <location>
        <begin position="90"/>
        <end position="103"/>
    </location>
</feature>
<organism evidence="4 5">
    <name type="scientific">Xanthomonas graminis pv. arrhenatheri LMG 727</name>
    <dbReference type="NCBI Taxonomy" id="1195923"/>
    <lineage>
        <taxon>Bacteria</taxon>
        <taxon>Pseudomonadati</taxon>
        <taxon>Pseudomonadota</taxon>
        <taxon>Gammaproteobacteria</taxon>
        <taxon>Lysobacterales</taxon>
        <taxon>Lysobacteraceae</taxon>
        <taxon>Xanthomonas</taxon>
        <taxon>Xanthomonas translucens group</taxon>
        <taxon>Xanthomonas graminis</taxon>
    </lineage>
</organism>
<accession>A0A0K2ZU33</accession>
<dbReference type="AlphaFoldDB" id="A0A0K2ZU33"/>
<feature type="compositionally biased region" description="Basic and acidic residues" evidence="2">
    <location>
        <begin position="122"/>
        <end position="138"/>
    </location>
</feature>
<gene>
    <name evidence="4" type="ORF">XTALMG727_1843</name>
</gene>
<sequence>MNCALRWLQLPPDADETAIKRSYAKRLRQHRPDTDPDGFQQLHAAYQAALAWARARDADADADADADIEDIEDIEDVEDVEDVEDEDARAAAQTATFAASPGASDGDDRRDAQPTPATAPATHRDVLDDQRPHPDTEGHAPAQTQQHPLTPAPQLGGATAPTFDPDALCDDLLALATQAEPQALQHWLQRQPALWSLRDKAQIGWRLSHRLQQRLPPIQRDNLAILLDCFGLDDIAAGPAAHALPMLQERLHLAWEMQPQNAEALARRVYPASHHGDRVPALMRQLTRPFALPQALWASLLPGRPSALRRLLMRLDQGRVDDLPAPVDRQQIDFWMRASEAGYLTRARLSVGLLRCAATALLVTSVVLLASAASAWSPDPVPMSLALTRSGLAALAIVALWMGWLLAGTLLRWQGEAESDNRSPAPHWLRWAFVPLLAGIGLGVSEIPGQQLAGGVIATIALLSSVVRLWRRSGRPYRPNSAMLWLAFLAPSMAQSLPIALSAALALGLWTWDLLRHHRLRWRRS</sequence>
<dbReference type="RefSeq" id="WP_053835151.1">
    <property type="nucleotide sequence ID" value="NZ_CXOI01000026.1"/>
</dbReference>
<feature type="region of interest" description="Disordered" evidence="2">
    <location>
        <begin position="63"/>
        <end position="163"/>
    </location>
</feature>
<evidence type="ECO:0000256" key="2">
    <source>
        <dbReference type="SAM" id="MobiDB-lite"/>
    </source>
</evidence>
<proteinExistence type="predicted"/>
<dbReference type="EMBL" id="CXOI01000026">
    <property type="protein sequence ID" value="CTP86920.1"/>
    <property type="molecule type" value="Genomic_DNA"/>
</dbReference>
<feature type="transmembrane region" description="Helical" evidence="3">
    <location>
        <begin position="386"/>
        <end position="407"/>
    </location>
</feature>
<dbReference type="SUPFAM" id="SSF46565">
    <property type="entry name" value="Chaperone J-domain"/>
    <property type="match status" value="1"/>
</dbReference>
<evidence type="ECO:0000313" key="4">
    <source>
        <dbReference type="EMBL" id="CTP86920.1"/>
    </source>
</evidence>
<evidence type="ECO:0000313" key="5">
    <source>
        <dbReference type="Proteomes" id="UP000046187"/>
    </source>
</evidence>
<reference evidence="5" key="1">
    <citation type="submission" date="2015-07" db="EMBL/GenBank/DDBJ databases">
        <authorList>
            <person name="Wibberg D."/>
        </authorList>
    </citation>
    <scope>NUCLEOTIDE SEQUENCE [LARGE SCALE GENOMIC DNA]</scope>
</reference>
<feature type="transmembrane region" description="Helical" evidence="3">
    <location>
        <begin position="482"/>
        <end position="512"/>
    </location>
</feature>
<keyword evidence="1" id="KW-0143">Chaperone</keyword>
<evidence type="ECO:0000256" key="3">
    <source>
        <dbReference type="SAM" id="Phobius"/>
    </source>
</evidence>
<dbReference type="InterPro" id="IPR036869">
    <property type="entry name" value="J_dom_sf"/>
</dbReference>
<dbReference type="Proteomes" id="UP000046187">
    <property type="component" value="Unassembled WGS sequence"/>
</dbReference>
<keyword evidence="3" id="KW-0812">Transmembrane</keyword>
<keyword evidence="3" id="KW-1133">Transmembrane helix</keyword>
<keyword evidence="5" id="KW-1185">Reference proteome</keyword>
<dbReference type="Gene3D" id="1.10.287.110">
    <property type="entry name" value="DnaJ domain"/>
    <property type="match status" value="1"/>
</dbReference>
<name>A0A0K2ZU33_9XANT</name>
<feature type="transmembrane region" description="Helical" evidence="3">
    <location>
        <begin position="451"/>
        <end position="470"/>
    </location>
</feature>
<evidence type="ECO:0000256" key="1">
    <source>
        <dbReference type="ARBA" id="ARBA00023186"/>
    </source>
</evidence>
<feature type="transmembrane region" description="Helical" evidence="3">
    <location>
        <begin position="428"/>
        <end position="445"/>
    </location>
</feature>
<protein>
    <submittedName>
        <fullName evidence="4">Putative membrane protein</fullName>
    </submittedName>
</protein>
<keyword evidence="3" id="KW-0472">Membrane</keyword>
<feature type="compositionally biased region" description="Acidic residues" evidence="2">
    <location>
        <begin position="63"/>
        <end position="87"/>
    </location>
</feature>
<feature type="transmembrane region" description="Helical" evidence="3">
    <location>
        <begin position="353"/>
        <end position="374"/>
    </location>
</feature>